<sequence>MRFCGATGSNRCCCTTSNARGSRSTCRDLTRWCRFRIRPVVPRRNSPRDSLSTVTRTCWTNGPSSTVPSWKSCSNFTWKTSSVDRTSKASASPPICCHLRGNSNSRPWHGHTRPRS</sequence>
<dbReference type="EMBL" id="HBUE01307333">
    <property type="protein sequence ID" value="CAG6581684.1"/>
    <property type="molecule type" value="Transcribed_RNA"/>
</dbReference>
<name>A0A8D8JXG9_CULPI</name>
<dbReference type="AlphaFoldDB" id="A0A8D8JXG9"/>
<dbReference type="EMBL" id="HBUE01201173">
    <property type="protein sequence ID" value="CAG6529888.1"/>
    <property type="molecule type" value="Transcribed_RNA"/>
</dbReference>
<accession>A0A8D8JXG9</accession>
<evidence type="ECO:0000313" key="1">
    <source>
        <dbReference type="EMBL" id="CAG6581684.1"/>
    </source>
</evidence>
<protein>
    <submittedName>
        <fullName evidence="1">(northern house mosquito) hypothetical protein</fullName>
    </submittedName>
</protein>
<dbReference type="EMBL" id="HBUE01053638">
    <property type="protein sequence ID" value="CAG6465563.1"/>
    <property type="molecule type" value="Transcribed_RNA"/>
</dbReference>
<reference evidence="1" key="1">
    <citation type="submission" date="2021-05" db="EMBL/GenBank/DDBJ databases">
        <authorList>
            <person name="Alioto T."/>
            <person name="Alioto T."/>
            <person name="Gomez Garrido J."/>
        </authorList>
    </citation>
    <scope>NUCLEOTIDE SEQUENCE</scope>
</reference>
<organism evidence="1">
    <name type="scientific">Culex pipiens</name>
    <name type="common">House mosquito</name>
    <dbReference type="NCBI Taxonomy" id="7175"/>
    <lineage>
        <taxon>Eukaryota</taxon>
        <taxon>Metazoa</taxon>
        <taxon>Ecdysozoa</taxon>
        <taxon>Arthropoda</taxon>
        <taxon>Hexapoda</taxon>
        <taxon>Insecta</taxon>
        <taxon>Pterygota</taxon>
        <taxon>Neoptera</taxon>
        <taxon>Endopterygota</taxon>
        <taxon>Diptera</taxon>
        <taxon>Nematocera</taxon>
        <taxon>Culicoidea</taxon>
        <taxon>Culicidae</taxon>
        <taxon>Culicinae</taxon>
        <taxon>Culicini</taxon>
        <taxon>Culex</taxon>
        <taxon>Culex</taxon>
    </lineage>
</organism>
<proteinExistence type="predicted"/>
<dbReference type="EMBL" id="HBUE01053637">
    <property type="protein sequence ID" value="CAG6465560.1"/>
    <property type="molecule type" value="Transcribed_RNA"/>
</dbReference>